<accession>A0A1R3R5K8</accession>
<dbReference type="VEuPathDB" id="FungiDB:ASPCADRAFT_11453"/>
<evidence type="ECO:0000313" key="1">
    <source>
        <dbReference type="EMBL" id="OOF89768.1"/>
    </source>
</evidence>
<dbReference type="Proteomes" id="UP000188318">
    <property type="component" value="Unassembled WGS sequence"/>
</dbReference>
<sequence length="42" mass="4719">YKAPDDDPQLTKCSSCFHVMASMSVQCSLNYNRSRDETDFGA</sequence>
<evidence type="ECO:0000313" key="2">
    <source>
        <dbReference type="Proteomes" id="UP000188318"/>
    </source>
</evidence>
<protein>
    <submittedName>
        <fullName evidence="1">Uncharacterized protein</fullName>
    </submittedName>
</protein>
<organism evidence="1 2">
    <name type="scientific">Aspergillus carbonarius (strain ITEM 5010)</name>
    <dbReference type="NCBI Taxonomy" id="602072"/>
    <lineage>
        <taxon>Eukaryota</taxon>
        <taxon>Fungi</taxon>
        <taxon>Dikarya</taxon>
        <taxon>Ascomycota</taxon>
        <taxon>Pezizomycotina</taxon>
        <taxon>Eurotiomycetes</taxon>
        <taxon>Eurotiomycetidae</taxon>
        <taxon>Eurotiales</taxon>
        <taxon>Aspergillaceae</taxon>
        <taxon>Aspergillus</taxon>
        <taxon>Aspergillus subgen. Circumdati</taxon>
    </lineage>
</organism>
<keyword evidence="2" id="KW-1185">Reference proteome</keyword>
<dbReference type="AlphaFoldDB" id="A0A1R3R5K8"/>
<proteinExistence type="predicted"/>
<name>A0A1R3R5K8_ASPC5</name>
<gene>
    <name evidence="1" type="ORF">ASPCADRAFT_11453</name>
</gene>
<feature type="non-terminal residue" evidence="1">
    <location>
        <position position="1"/>
    </location>
</feature>
<reference evidence="2" key="1">
    <citation type="journal article" date="2017" name="Genome Biol.">
        <title>Comparative genomics reveals high biological diversity and specific adaptations in the industrially and medically important fungal genus Aspergillus.</title>
        <authorList>
            <person name="de Vries R.P."/>
            <person name="Riley R."/>
            <person name="Wiebenga A."/>
            <person name="Aguilar-Osorio G."/>
            <person name="Amillis S."/>
            <person name="Uchima C.A."/>
            <person name="Anderluh G."/>
            <person name="Asadollahi M."/>
            <person name="Askin M."/>
            <person name="Barry K."/>
            <person name="Battaglia E."/>
            <person name="Bayram O."/>
            <person name="Benocci T."/>
            <person name="Braus-Stromeyer S.A."/>
            <person name="Caldana C."/>
            <person name="Canovas D."/>
            <person name="Cerqueira G.C."/>
            <person name="Chen F."/>
            <person name="Chen W."/>
            <person name="Choi C."/>
            <person name="Clum A."/>
            <person name="Dos Santos R.A."/>
            <person name="Damasio A.R."/>
            <person name="Diallinas G."/>
            <person name="Emri T."/>
            <person name="Fekete E."/>
            <person name="Flipphi M."/>
            <person name="Freyberg S."/>
            <person name="Gallo A."/>
            <person name="Gournas C."/>
            <person name="Habgood R."/>
            <person name="Hainaut M."/>
            <person name="Harispe M.L."/>
            <person name="Henrissat B."/>
            <person name="Hilden K.S."/>
            <person name="Hope R."/>
            <person name="Hossain A."/>
            <person name="Karabika E."/>
            <person name="Karaffa L."/>
            <person name="Karanyi Z."/>
            <person name="Krasevec N."/>
            <person name="Kuo A."/>
            <person name="Kusch H."/>
            <person name="LaButti K."/>
            <person name="Lagendijk E.L."/>
            <person name="Lapidus A."/>
            <person name="Levasseur A."/>
            <person name="Lindquist E."/>
            <person name="Lipzen A."/>
            <person name="Logrieco A.F."/>
            <person name="MacCabe A."/>
            <person name="Maekelae M.R."/>
            <person name="Malavazi I."/>
            <person name="Melin P."/>
            <person name="Meyer V."/>
            <person name="Mielnichuk N."/>
            <person name="Miskei M."/>
            <person name="Molnar A.P."/>
            <person name="Mule G."/>
            <person name="Ngan C.Y."/>
            <person name="Orejas M."/>
            <person name="Orosz E."/>
            <person name="Ouedraogo J.P."/>
            <person name="Overkamp K.M."/>
            <person name="Park H.-S."/>
            <person name="Perrone G."/>
            <person name="Piumi F."/>
            <person name="Punt P.J."/>
            <person name="Ram A.F."/>
            <person name="Ramon A."/>
            <person name="Rauscher S."/>
            <person name="Record E."/>
            <person name="Riano-Pachon D.M."/>
            <person name="Robert V."/>
            <person name="Roehrig J."/>
            <person name="Ruller R."/>
            <person name="Salamov A."/>
            <person name="Salih N.S."/>
            <person name="Samson R.A."/>
            <person name="Sandor E."/>
            <person name="Sanguinetti M."/>
            <person name="Schuetze T."/>
            <person name="Sepcic K."/>
            <person name="Shelest E."/>
            <person name="Sherlock G."/>
            <person name="Sophianopoulou V."/>
            <person name="Squina F.M."/>
            <person name="Sun H."/>
            <person name="Susca A."/>
            <person name="Todd R.B."/>
            <person name="Tsang A."/>
            <person name="Unkles S.E."/>
            <person name="van de Wiele N."/>
            <person name="van Rossen-Uffink D."/>
            <person name="Oliveira J.V."/>
            <person name="Vesth T.C."/>
            <person name="Visser J."/>
            <person name="Yu J.-H."/>
            <person name="Zhou M."/>
            <person name="Andersen M.R."/>
            <person name="Archer D.B."/>
            <person name="Baker S.E."/>
            <person name="Benoit I."/>
            <person name="Brakhage A.A."/>
            <person name="Braus G.H."/>
            <person name="Fischer R."/>
            <person name="Frisvad J.C."/>
            <person name="Goldman G.H."/>
            <person name="Houbraken J."/>
            <person name="Oakley B."/>
            <person name="Pocsi I."/>
            <person name="Scazzocchio C."/>
            <person name="Seiboth B."/>
            <person name="vanKuyk P.A."/>
            <person name="Wortman J."/>
            <person name="Dyer P.S."/>
            <person name="Grigoriev I.V."/>
        </authorList>
    </citation>
    <scope>NUCLEOTIDE SEQUENCE [LARGE SCALE GENOMIC DNA]</scope>
    <source>
        <strain evidence="2">ITEM 5010</strain>
    </source>
</reference>
<dbReference type="EMBL" id="KV907969">
    <property type="protein sequence ID" value="OOF89768.1"/>
    <property type="molecule type" value="Genomic_DNA"/>
</dbReference>